<evidence type="ECO:0000313" key="10">
    <source>
        <dbReference type="Proteomes" id="UP001595962"/>
    </source>
</evidence>
<organism evidence="9 10">
    <name type="scientific">Rheinheimera marina</name>
    <dbReference type="NCBI Taxonomy" id="1774958"/>
    <lineage>
        <taxon>Bacteria</taxon>
        <taxon>Pseudomonadati</taxon>
        <taxon>Pseudomonadota</taxon>
        <taxon>Gammaproteobacteria</taxon>
        <taxon>Chromatiales</taxon>
        <taxon>Chromatiaceae</taxon>
        <taxon>Rheinheimera</taxon>
    </lineage>
</organism>
<evidence type="ECO:0000313" key="9">
    <source>
        <dbReference type="EMBL" id="MFC4653582.1"/>
    </source>
</evidence>
<keyword evidence="4" id="KW-0249">Electron transport</keyword>
<keyword evidence="3 6" id="KW-0479">Metal-binding</keyword>
<gene>
    <name evidence="9" type="ORF">ACFO3I_00955</name>
</gene>
<evidence type="ECO:0000256" key="6">
    <source>
        <dbReference type="PROSITE-ProRule" id="PRU00433"/>
    </source>
</evidence>
<dbReference type="InterPro" id="IPR009056">
    <property type="entry name" value="Cyt_c-like_dom"/>
</dbReference>
<dbReference type="Pfam" id="PF13442">
    <property type="entry name" value="Cytochrome_CBB3"/>
    <property type="match status" value="1"/>
</dbReference>
<feature type="chain" id="PRO_5047225083" evidence="7">
    <location>
        <begin position="20"/>
        <end position="133"/>
    </location>
</feature>
<sequence>MKKLTLILALITSAALVNAVAQETDNDALKKRLEPVGQVYLAGAEAAVDTGPKGPRTGEQVFQGACFACHGTGALGAPKKGEAADWKPRLAQGADVLLKHAIEGIRSMPARGTCGDCSEDELAAAIKFMTDGI</sequence>
<reference evidence="10" key="1">
    <citation type="journal article" date="2019" name="Int. J. Syst. Evol. Microbiol.">
        <title>The Global Catalogue of Microorganisms (GCM) 10K type strain sequencing project: providing services to taxonomists for standard genome sequencing and annotation.</title>
        <authorList>
            <consortium name="The Broad Institute Genomics Platform"/>
            <consortium name="The Broad Institute Genome Sequencing Center for Infectious Disease"/>
            <person name="Wu L."/>
            <person name="Ma J."/>
        </authorList>
    </citation>
    <scope>NUCLEOTIDE SEQUENCE [LARGE SCALE GENOMIC DNA]</scope>
    <source>
        <strain evidence="10">DT28</strain>
    </source>
</reference>
<dbReference type="InterPro" id="IPR002323">
    <property type="entry name" value="Cyt_CIE"/>
</dbReference>
<name>A0ABV9JFZ5_9GAMM</name>
<evidence type="ECO:0000256" key="1">
    <source>
        <dbReference type="ARBA" id="ARBA00022448"/>
    </source>
</evidence>
<keyword evidence="1" id="KW-0813">Transport</keyword>
<keyword evidence="10" id="KW-1185">Reference proteome</keyword>
<accession>A0ABV9JFZ5</accession>
<dbReference type="PROSITE" id="PS51007">
    <property type="entry name" value="CYTC"/>
    <property type="match status" value="1"/>
</dbReference>
<keyword evidence="2 6" id="KW-0349">Heme</keyword>
<evidence type="ECO:0000256" key="7">
    <source>
        <dbReference type="SAM" id="SignalP"/>
    </source>
</evidence>
<dbReference type="Gene3D" id="1.10.760.10">
    <property type="entry name" value="Cytochrome c-like domain"/>
    <property type="match status" value="1"/>
</dbReference>
<keyword evidence="5 6" id="KW-0408">Iron</keyword>
<evidence type="ECO:0000256" key="3">
    <source>
        <dbReference type="ARBA" id="ARBA00022723"/>
    </source>
</evidence>
<dbReference type="InterPro" id="IPR036909">
    <property type="entry name" value="Cyt_c-like_dom_sf"/>
</dbReference>
<evidence type="ECO:0000256" key="5">
    <source>
        <dbReference type="ARBA" id="ARBA00023004"/>
    </source>
</evidence>
<keyword evidence="7" id="KW-0732">Signal</keyword>
<feature type="signal peptide" evidence="7">
    <location>
        <begin position="1"/>
        <end position="19"/>
    </location>
</feature>
<dbReference type="PRINTS" id="PR00607">
    <property type="entry name" value="CYTCHROMECIE"/>
</dbReference>
<evidence type="ECO:0000259" key="8">
    <source>
        <dbReference type="PROSITE" id="PS51007"/>
    </source>
</evidence>
<dbReference type="Proteomes" id="UP001595962">
    <property type="component" value="Unassembled WGS sequence"/>
</dbReference>
<dbReference type="RefSeq" id="WP_377330982.1">
    <property type="nucleotide sequence ID" value="NZ_JBHSGB010000001.1"/>
</dbReference>
<comment type="caution">
    <text evidence="9">The sequence shown here is derived from an EMBL/GenBank/DDBJ whole genome shotgun (WGS) entry which is preliminary data.</text>
</comment>
<dbReference type="EMBL" id="JBHSGB010000001">
    <property type="protein sequence ID" value="MFC4653582.1"/>
    <property type="molecule type" value="Genomic_DNA"/>
</dbReference>
<dbReference type="PANTHER" id="PTHR40942">
    <property type="match status" value="1"/>
</dbReference>
<evidence type="ECO:0000256" key="2">
    <source>
        <dbReference type="ARBA" id="ARBA00022617"/>
    </source>
</evidence>
<feature type="domain" description="Cytochrome c" evidence="8">
    <location>
        <begin position="53"/>
        <end position="133"/>
    </location>
</feature>
<dbReference type="PANTHER" id="PTHR40942:SF4">
    <property type="entry name" value="CYTOCHROME C5"/>
    <property type="match status" value="1"/>
</dbReference>
<evidence type="ECO:0000256" key="4">
    <source>
        <dbReference type="ARBA" id="ARBA00022982"/>
    </source>
</evidence>
<dbReference type="SUPFAM" id="SSF46626">
    <property type="entry name" value="Cytochrome c"/>
    <property type="match status" value="1"/>
</dbReference>
<protein>
    <submittedName>
        <fullName evidence="9">C-type cytochrome</fullName>
    </submittedName>
</protein>
<proteinExistence type="predicted"/>